<feature type="compositionally biased region" description="Basic and acidic residues" evidence="1">
    <location>
        <begin position="948"/>
        <end position="962"/>
    </location>
</feature>
<feature type="compositionally biased region" description="Polar residues" evidence="1">
    <location>
        <begin position="671"/>
        <end position="685"/>
    </location>
</feature>
<dbReference type="AlphaFoldDB" id="A0A4V3SHJ4"/>
<reference evidence="2 3" key="1">
    <citation type="submission" date="2019-04" db="EMBL/GenBank/DDBJ databases">
        <title>Comparative genomics and transcriptomics to analyze fruiting body development in filamentous ascomycetes.</title>
        <authorList>
            <consortium name="DOE Joint Genome Institute"/>
            <person name="Lutkenhaus R."/>
            <person name="Traeger S."/>
            <person name="Breuer J."/>
            <person name="Kuo A."/>
            <person name="Lipzen A."/>
            <person name="Pangilinan J."/>
            <person name="Dilworth D."/>
            <person name="Sandor L."/>
            <person name="Poggeler S."/>
            <person name="Barry K."/>
            <person name="Grigoriev I.V."/>
            <person name="Nowrousian M."/>
        </authorList>
    </citation>
    <scope>NUCLEOTIDE SEQUENCE [LARGE SCALE GENOMIC DNA]</scope>
    <source>
        <strain evidence="2 3">CBS 389.68</strain>
    </source>
</reference>
<feature type="region of interest" description="Disordered" evidence="1">
    <location>
        <begin position="748"/>
        <end position="771"/>
    </location>
</feature>
<keyword evidence="3" id="KW-1185">Reference proteome</keyword>
<dbReference type="EMBL" id="ML220178">
    <property type="protein sequence ID" value="TGZ76444.1"/>
    <property type="molecule type" value="Genomic_DNA"/>
</dbReference>
<name>A0A4V3SHJ4_9PEZI</name>
<feature type="compositionally biased region" description="Polar residues" evidence="1">
    <location>
        <begin position="621"/>
        <end position="631"/>
    </location>
</feature>
<feature type="compositionally biased region" description="Basic and acidic residues" evidence="1">
    <location>
        <begin position="152"/>
        <end position="169"/>
    </location>
</feature>
<feature type="compositionally biased region" description="Basic and acidic residues" evidence="1">
    <location>
        <begin position="303"/>
        <end position="319"/>
    </location>
</feature>
<feature type="compositionally biased region" description="Basic and acidic residues" evidence="1">
    <location>
        <begin position="100"/>
        <end position="115"/>
    </location>
</feature>
<feature type="compositionally biased region" description="Polar residues" evidence="1">
    <location>
        <begin position="511"/>
        <end position="520"/>
    </location>
</feature>
<feature type="compositionally biased region" description="Polar residues" evidence="1">
    <location>
        <begin position="53"/>
        <end position="63"/>
    </location>
</feature>
<evidence type="ECO:0000256" key="1">
    <source>
        <dbReference type="SAM" id="MobiDB-lite"/>
    </source>
</evidence>
<feature type="compositionally biased region" description="Basic and acidic residues" evidence="1">
    <location>
        <begin position="592"/>
        <end position="604"/>
    </location>
</feature>
<organism evidence="2 3">
    <name type="scientific">Ascodesmis nigricans</name>
    <dbReference type="NCBI Taxonomy" id="341454"/>
    <lineage>
        <taxon>Eukaryota</taxon>
        <taxon>Fungi</taxon>
        <taxon>Dikarya</taxon>
        <taxon>Ascomycota</taxon>
        <taxon>Pezizomycotina</taxon>
        <taxon>Pezizomycetes</taxon>
        <taxon>Pezizales</taxon>
        <taxon>Ascodesmidaceae</taxon>
        <taxon>Ascodesmis</taxon>
    </lineage>
</organism>
<feature type="region of interest" description="Disordered" evidence="1">
    <location>
        <begin position="929"/>
        <end position="973"/>
    </location>
</feature>
<accession>A0A4V3SHJ4</accession>
<feature type="region of interest" description="Disordered" evidence="1">
    <location>
        <begin position="37"/>
        <end position="183"/>
    </location>
</feature>
<proteinExistence type="predicted"/>
<feature type="compositionally biased region" description="Basic and acidic residues" evidence="1">
    <location>
        <begin position="399"/>
        <end position="413"/>
    </location>
</feature>
<feature type="compositionally biased region" description="Polar residues" evidence="1">
    <location>
        <begin position="567"/>
        <end position="576"/>
    </location>
</feature>
<feature type="compositionally biased region" description="Basic and acidic residues" evidence="1">
    <location>
        <begin position="237"/>
        <end position="247"/>
    </location>
</feature>
<protein>
    <submittedName>
        <fullName evidence="2">Uncharacterized protein</fullName>
    </submittedName>
</protein>
<feature type="region of interest" description="Disordered" evidence="1">
    <location>
        <begin position="222"/>
        <end position="693"/>
    </location>
</feature>
<feature type="compositionally biased region" description="Low complexity" evidence="1">
    <location>
        <begin position="611"/>
        <end position="620"/>
    </location>
</feature>
<gene>
    <name evidence="2" type="ORF">EX30DRAFT_344885</name>
</gene>
<dbReference type="InParanoid" id="A0A4V3SHJ4"/>
<evidence type="ECO:0000313" key="3">
    <source>
        <dbReference type="Proteomes" id="UP000298138"/>
    </source>
</evidence>
<feature type="compositionally biased region" description="Polar residues" evidence="1">
    <location>
        <begin position="466"/>
        <end position="486"/>
    </location>
</feature>
<feature type="compositionally biased region" description="Polar residues" evidence="1">
    <location>
        <begin position="367"/>
        <end position="387"/>
    </location>
</feature>
<dbReference type="OrthoDB" id="5430376at2759"/>
<sequence length="973" mass="108134">MTGNFRILMHFPTSLPRSTGSPTASVHLKSNPIAPIQDVHSQEYDGPELPDGTPSNSKGSRSSRIGRVRNKAKSSFELRATHPRSRPGIPIFSSKTSQKPPEKTLEDDEARKARSESTGSLRSRLPVSVIGTARPRQSPKSPSPAATKAGSRRPEFKKIFSRRTPEPERPPSPADAAELHKMKQQLKLKTDVVSEPSSAGSAILVSPRVRLAAHFTKIKGKKEEGAGSNVKTMDATEDAKARLAEAQRRRKMRRVSSSTRSPDADESTVPLPVKDDSSEDEIHDTVGAQVGKEMARKNPTVQDHLEAHREVQEQEKDESAGGSIKGRMGNLAKRLSTTFSISPEEKDSTATRRPSRVFQSLDDRTQRNTPSPRMPIETSTSSDTSPHGTEVPDSGNKVSDSDDSLKVPPRLHEEEDMFAERYPVQQPPRRRSSLEGHYNKGRSRNPYMQVMYPPRPQGQHFRPTLSPVSSVQTNQHGSSHPRTRPNSAAEPPARRLSDAVQAMPEDVTEAIVQTSPSPENHQPRPKRPTVSRSSSTESSGIHAADRLPPMDNVLKMAVPLQRHRSKTQGTDSSNGHSQVQSQPTSQQSSMKDPSDKPIHPEKAIYRATAASKSPKSSPSPHQTQRSEQKSPNLHLPYRQDSISPSRTLTPNPLNTSARSPTVSALEFWQEADSSLHPSESASAQPPNYRGERPPEFWRLADATLHARHHEPTMDEWIATLPGLGLALGPYGTHDGTLDLRVFESLKAKRKLQKSRPSSSSSRKSAKDDLIDQSIHNTELALADADNDASETRELAKLQNERIDNEGLTPDEVEALKALDLPDNVIEGVEIIMKLNNTPPISDPRLLHPMYTPVKNGNILTKRLQEIPSLPRAGLKARPKSRLGKDVVQKLDALENYWNEQSVVMGTVLKRMLVVVDNLIVKEREEAQRRQRRMDMGWGESDDEEDGEEERRRWERRKQIERTEEGEEWGCSLA</sequence>
<dbReference type="Proteomes" id="UP000298138">
    <property type="component" value="Unassembled WGS sequence"/>
</dbReference>
<evidence type="ECO:0000313" key="2">
    <source>
        <dbReference type="EMBL" id="TGZ76444.1"/>
    </source>
</evidence>
<feature type="compositionally biased region" description="Polar residues" evidence="1">
    <location>
        <begin position="640"/>
        <end position="662"/>
    </location>
</feature>
<feature type="compositionally biased region" description="Low complexity" evidence="1">
    <location>
        <begin position="577"/>
        <end position="589"/>
    </location>
</feature>